<dbReference type="Pfam" id="PF03717">
    <property type="entry name" value="PBP_dimer"/>
    <property type="match status" value="1"/>
</dbReference>
<accession>A0A1F5JNN5</accession>
<dbReference type="InterPro" id="IPR001460">
    <property type="entry name" value="PCN-bd_Tpept"/>
</dbReference>
<feature type="domain" description="Penicillin-binding protein dimerisation" evidence="4">
    <location>
        <begin position="47"/>
        <end position="201"/>
    </location>
</feature>
<dbReference type="Proteomes" id="UP000176902">
    <property type="component" value="Unassembled WGS sequence"/>
</dbReference>
<dbReference type="SUPFAM" id="SSF56601">
    <property type="entry name" value="beta-lactamase/transpeptidase-like"/>
    <property type="match status" value="1"/>
</dbReference>
<keyword evidence="2" id="KW-0472">Membrane</keyword>
<sequence>MRIIWIKSFFLLFFLCIILRLFYWQVVRAEFLQAQAEEQHFTDVRVAALRGNIFFSDGFLMTSSNPSFSLFGQPKLISKEKKVETGYLLARNLVGGEENIDILAKEFINKLSQDLFWVSLERGLSFETKKKLEGLNLEGVGFDLGSNRFYPEGSSSAHILGFVGSDSRGGNKGYFGLEGYYDGELKGISGLIRHEKDAMGLPILIGNFLTSDAKNGKNLETYIDRSIQFIVETALKKGIEKYGAKAASAVVMDPKTGGILALASLPNYDPAKFSSFPKEFYKNPIVADQYEPGSTFKVLVMAAALNEDVLKPDTKCDICAGPISLGGFTIRTWNNQYRPESTMTDVIIHSDNTGMVFTSKKLGIDKFYSYLENFGFGSSTNIDLQDEFSPEIRSKETFKEIDLATASFGQGIAVTPIQMVRAVSAIANGGYLMEPHIVKTITDEEGSFEINPKIIRQVIKEPTAQMVKEMMVAAVNDGEAKFAKPKGFKIAGKTGTAQIPVAGHYDANKTIASFVGFAPADDPKFVMLVRYDEPSSSIFGSETAAPTFFEIAKQLFTYFRIAPSE</sequence>
<dbReference type="Gene3D" id="3.90.1310.10">
    <property type="entry name" value="Penicillin-binding protein 2a (Domain 2)"/>
    <property type="match status" value="1"/>
</dbReference>
<dbReference type="EMBL" id="MFCV01000048">
    <property type="protein sequence ID" value="OGE30274.1"/>
    <property type="molecule type" value="Genomic_DNA"/>
</dbReference>
<dbReference type="AlphaFoldDB" id="A0A1F5JNN5"/>
<protein>
    <recommendedName>
        <fullName evidence="7">Penicillin-binding protein transpeptidase domain-containing protein</fullName>
    </recommendedName>
</protein>
<dbReference type="Gene3D" id="3.40.710.10">
    <property type="entry name" value="DD-peptidase/beta-lactamase superfamily"/>
    <property type="match status" value="1"/>
</dbReference>
<evidence type="ECO:0000256" key="1">
    <source>
        <dbReference type="ARBA" id="ARBA00004370"/>
    </source>
</evidence>
<proteinExistence type="predicted"/>
<dbReference type="PANTHER" id="PTHR30627">
    <property type="entry name" value="PEPTIDOGLYCAN D,D-TRANSPEPTIDASE"/>
    <property type="match status" value="1"/>
</dbReference>
<dbReference type="SUPFAM" id="SSF56519">
    <property type="entry name" value="Penicillin binding protein dimerisation domain"/>
    <property type="match status" value="1"/>
</dbReference>
<comment type="subcellular location">
    <subcellularLocation>
        <location evidence="1">Membrane</location>
    </subcellularLocation>
</comment>
<evidence type="ECO:0000313" key="5">
    <source>
        <dbReference type="EMBL" id="OGE30274.1"/>
    </source>
</evidence>
<dbReference type="GO" id="GO:0005886">
    <property type="term" value="C:plasma membrane"/>
    <property type="evidence" value="ECO:0007669"/>
    <property type="project" value="TreeGrafter"/>
</dbReference>
<dbReference type="InterPro" id="IPR050515">
    <property type="entry name" value="Beta-lactam/transpept"/>
</dbReference>
<evidence type="ECO:0000256" key="2">
    <source>
        <dbReference type="ARBA" id="ARBA00023136"/>
    </source>
</evidence>
<dbReference type="STRING" id="1797768.A3C59_04825"/>
<dbReference type="PANTHER" id="PTHR30627:SF1">
    <property type="entry name" value="PEPTIDOGLYCAN D,D-TRANSPEPTIDASE FTSI"/>
    <property type="match status" value="1"/>
</dbReference>
<organism evidence="5 6">
    <name type="scientific">Candidatus Daviesbacteria bacterium RIFCSPHIGHO2_02_FULL_36_13</name>
    <dbReference type="NCBI Taxonomy" id="1797768"/>
    <lineage>
        <taxon>Bacteria</taxon>
        <taxon>Candidatus Daviesiibacteriota</taxon>
    </lineage>
</organism>
<dbReference type="InterPro" id="IPR012338">
    <property type="entry name" value="Beta-lactam/transpept-like"/>
</dbReference>
<dbReference type="InterPro" id="IPR036138">
    <property type="entry name" value="PBP_dimer_sf"/>
</dbReference>
<dbReference type="GO" id="GO:0071555">
    <property type="term" value="P:cell wall organization"/>
    <property type="evidence" value="ECO:0007669"/>
    <property type="project" value="TreeGrafter"/>
</dbReference>
<comment type="caution">
    <text evidence="5">The sequence shown here is derived from an EMBL/GenBank/DDBJ whole genome shotgun (WGS) entry which is preliminary data.</text>
</comment>
<evidence type="ECO:0008006" key="7">
    <source>
        <dbReference type="Google" id="ProtNLM"/>
    </source>
</evidence>
<reference evidence="5 6" key="1">
    <citation type="journal article" date="2016" name="Nat. Commun.">
        <title>Thousands of microbial genomes shed light on interconnected biogeochemical processes in an aquifer system.</title>
        <authorList>
            <person name="Anantharaman K."/>
            <person name="Brown C.T."/>
            <person name="Hug L.A."/>
            <person name="Sharon I."/>
            <person name="Castelle C.J."/>
            <person name="Probst A.J."/>
            <person name="Thomas B.C."/>
            <person name="Singh A."/>
            <person name="Wilkins M.J."/>
            <person name="Karaoz U."/>
            <person name="Brodie E.L."/>
            <person name="Williams K.H."/>
            <person name="Hubbard S.S."/>
            <person name="Banfield J.F."/>
        </authorList>
    </citation>
    <scope>NUCLEOTIDE SEQUENCE [LARGE SCALE GENOMIC DNA]</scope>
</reference>
<evidence type="ECO:0000259" key="3">
    <source>
        <dbReference type="Pfam" id="PF00905"/>
    </source>
</evidence>
<dbReference type="Pfam" id="PF00905">
    <property type="entry name" value="Transpeptidase"/>
    <property type="match status" value="1"/>
</dbReference>
<evidence type="ECO:0000313" key="6">
    <source>
        <dbReference type="Proteomes" id="UP000176902"/>
    </source>
</evidence>
<evidence type="ECO:0000259" key="4">
    <source>
        <dbReference type="Pfam" id="PF03717"/>
    </source>
</evidence>
<gene>
    <name evidence="5" type="ORF">A3C59_04825</name>
</gene>
<name>A0A1F5JNN5_9BACT</name>
<dbReference type="InterPro" id="IPR005311">
    <property type="entry name" value="PBP_dimer"/>
</dbReference>
<feature type="domain" description="Penicillin-binding protein transpeptidase" evidence="3">
    <location>
        <begin position="248"/>
        <end position="551"/>
    </location>
</feature>
<dbReference type="Gene3D" id="3.30.450.330">
    <property type="match status" value="1"/>
</dbReference>
<dbReference type="GO" id="GO:0008658">
    <property type="term" value="F:penicillin binding"/>
    <property type="evidence" value="ECO:0007669"/>
    <property type="project" value="InterPro"/>
</dbReference>